<dbReference type="AlphaFoldDB" id="A0A1S1PHG3"/>
<organism evidence="1 2">
    <name type="scientific">Parafrankia soli</name>
    <dbReference type="NCBI Taxonomy" id="2599596"/>
    <lineage>
        <taxon>Bacteria</taxon>
        <taxon>Bacillati</taxon>
        <taxon>Actinomycetota</taxon>
        <taxon>Actinomycetes</taxon>
        <taxon>Frankiales</taxon>
        <taxon>Frankiaceae</taxon>
        <taxon>Parafrankia</taxon>
    </lineage>
</organism>
<protein>
    <submittedName>
        <fullName evidence="1">Uncharacterized protein</fullName>
    </submittedName>
</protein>
<comment type="caution">
    <text evidence="1">The sequence shown here is derived from an EMBL/GenBank/DDBJ whole genome shotgun (WGS) entry which is preliminary data.</text>
</comment>
<reference evidence="2" key="1">
    <citation type="submission" date="2016-07" db="EMBL/GenBank/DDBJ databases">
        <title>Frankia sp. NRRL B-16219 Genome sequencing.</title>
        <authorList>
            <person name="Ghodhbane-Gtari F."/>
            <person name="Swanson E."/>
            <person name="Gueddou A."/>
            <person name="Louati M."/>
            <person name="Nouioui I."/>
            <person name="Hezbri K."/>
            <person name="Abebe-Akele F."/>
            <person name="Simpson S."/>
            <person name="Morris K."/>
            <person name="Thomas K."/>
            <person name="Gtari M."/>
            <person name="Tisa L.S."/>
        </authorList>
    </citation>
    <scope>NUCLEOTIDE SEQUENCE [LARGE SCALE GENOMIC DNA]</scope>
    <source>
        <strain evidence="2">NRRL B-16219</strain>
    </source>
</reference>
<evidence type="ECO:0000313" key="2">
    <source>
        <dbReference type="Proteomes" id="UP000179769"/>
    </source>
</evidence>
<name>A0A1S1PHG3_9ACTN</name>
<dbReference type="EMBL" id="MAXA01000263">
    <property type="protein sequence ID" value="OHV20479.1"/>
    <property type="molecule type" value="Genomic_DNA"/>
</dbReference>
<gene>
    <name evidence="1" type="ORF">BBK14_27830</name>
</gene>
<keyword evidence="2" id="KW-1185">Reference proteome</keyword>
<proteinExistence type="predicted"/>
<dbReference type="Proteomes" id="UP000179769">
    <property type="component" value="Unassembled WGS sequence"/>
</dbReference>
<sequence length="71" mass="7546">MGPAARSCCCPSAPVAQVVVPAQDGRPEQEILLCAHHLRASSERLRALGTSVYDRAGMPLNDPGSYFSPVH</sequence>
<evidence type="ECO:0000313" key="1">
    <source>
        <dbReference type="EMBL" id="OHV20479.1"/>
    </source>
</evidence>
<accession>A0A1S1PHG3</accession>